<keyword evidence="1" id="KW-0812">Transmembrane</keyword>
<feature type="transmembrane region" description="Helical" evidence="1">
    <location>
        <begin position="81"/>
        <end position="97"/>
    </location>
</feature>
<feature type="transmembrane region" description="Helical" evidence="1">
    <location>
        <begin position="51"/>
        <end position="72"/>
    </location>
</feature>
<evidence type="ECO:0000313" key="3">
    <source>
        <dbReference type="Proteomes" id="UP000679220"/>
    </source>
</evidence>
<accession>A0A941F4Y2</accession>
<proteinExistence type="predicted"/>
<organism evidence="2 3">
    <name type="scientific">Carboxylicivirga sediminis</name>
    <dbReference type="NCBI Taxonomy" id="2006564"/>
    <lineage>
        <taxon>Bacteria</taxon>
        <taxon>Pseudomonadati</taxon>
        <taxon>Bacteroidota</taxon>
        <taxon>Bacteroidia</taxon>
        <taxon>Marinilabiliales</taxon>
        <taxon>Marinilabiliaceae</taxon>
        <taxon>Carboxylicivirga</taxon>
    </lineage>
</organism>
<feature type="transmembrane region" description="Helical" evidence="1">
    <location>
        <begin position="7"/>
        <end position="31"/>
    </location>
</feature>
<sequence length="255" mass="30627">MKLIDKIAYISFWVTIIFDVFMFFGIPILFMNMPNFMDYVTYKNGLNPFNITYTILNYLVFFHWGYCIWFLLKYDRYSKSLIPLLFLSVIYSPFYFYQVKIKKRPLKNEINKPTESQSEDYSITYSEFIELTRANVINVLKLWASKTDQLELQKTIPRDEITRELFDYWCDYSMADSEVIRESFSSKEIDFLSEFDMQISNIENKYKGVFLDIEEFQKTPDWNSLNKLAKDTTNKITKEKTVATRRNRAPAERRL</sequence>
<reference evidence="2" key="2">
    <citation type="submission" date="2021-04" db="EMBL/GenBank/DDBJ databases">
        <authorList>
            <person name="Zhang T."/>
            <person name="Zhang Y."/>
            <person name="Lu D."/>
            <person name="Zuo D."/>
            <person name="Du Z."/>
        </authorList>
    </citation>
    <scope>NUCLEOTIDE SEQUENCE</scope>
    <source>
        <strain evidence="2">JR1</strain>
    </source>
</reference>
<reference evidence="2" key="1">
    <citation type="journal article" date="2018" name="Int. J. Syst. Evol. Microbiol.">
        <title>Carboxylicivirga sediminis sp. nov., isolated from coastal sediment.</title>
        <authorList>
            <person name="Wang F.Q."/>
            <person name="Ren L.H."/>
            <person name="Zou R.J."/>
            <person name="Sun Y.Z."/>
            <person name="Liu X.J."/>
            <person name="Jiang F."/>
            <person name="Liu L.J."/>
        </authorList>
    </citation>
    <scope>NUCLEOTIDE SEQUENCE</scope>
    <source>
        <strain evidence="2">JR1</strain>
    </source>
</reference>
<keyword evidence="1" id="KW-1133">Transmembrane helix</keyword>
<dbReference type="EMBL" id="JAGTAR010000024">
    <property type="protein sequence ID" value="MBR8536928.1"/>
    <property type="molecule type" value="Genomic_DNA"/>
</dbReference>
<dbReference type="AlphaFoldDB" id="A0A941F4Y2"/>
<keyword evidence="1" id="KW-0472">Membrane</keyword>
<name>A0A941F4Y2_9BACT</name>
<protein>
    <submittedName>
        <fullName evidence="2">Uncharacterized protein</fullName>
    </submittedName>
</protein>
<dbReference type="RefSeq" id="WP_212191954.1">
    <property type="nucleotide sequence ID" value="NZ_JAGTAR010000024.1"/>
</dbReference>
<gene>
    <name evidence="2" type="ORF">KDU71_15250</name>
</gene>
<evidence type="ECO:0000256" key="1">
    <source>
        <dbReference type="SAM" id="Phobius"/>
    </source>
</evidence>
<comment type="caution">
    <text evidence="2">The sequence shown here is derived from an EMBL/GenBank/DDBJ whole genome shotgun (WGS) entry which is preliminary data.</text>
</comment>
<evidence type="ECO:0000313" key="2">
    <source>
        <dbReference type="EMBL" id="MBR8536928.1"/>
    </source>
</evidence>
<dbReference type="Proteomes" id="UP000679220">
    <property type="component" value="Unassembled WGS sequence"/>
</dbReference>
<keyword evidence="3" id="KW-1185">Reference proteome</keyword>